<organism evidence="1 2">
    <name type="scientific">Pallidibacillus thermolactis</name>
    <dbReference type="NCBI Taxonomy" id="251051"/>
    <lineage>
        <taxon>Bacteria</taxon>
        <taxon>Bacillati</taxon>
        <taxon>Bacillota</taxon>
        <taxon>Bacilli</taxon>
        <taxon>Bacillales</taxon>
        <taxon>Bacillaceae</taxon>
        <taxon>Pallidibacillus</taxon>
    </lineage>
</organism>
<dbReference type="RefSeq" id="WP_263061456.1">
    <property type="nucleotide sequence ID" value="NZ_JAOUSE010000016.1"/>
</dbReference>
<dbReference type="Pfam" id="PF07997">
    <property type="entry name" value="DUF1694"/>
    <property type="match status" value="1"/>
</dbReference>
<proteinExistence type="predicted"/>
<accession>A0ABT2WEY1</accession>
<dbReference type="SUPFAM" id="SSF160515">
    <property type="entry name" value="YueI-like"/>
    <property type="match status" value="1"/>
</dbReference>
<protein>
    <submittedName>
        <fullName evidence="1">YueI family protein</fullName>
    </submittedName>
</protein>
<sequence length="158" mass="18399">MSQRKSKLDEYLEQGIYGKKEINPAERKKFLGTIRERIVIALTIHQVYESKVYSEVEKEMIAHPKTKLLLNGAIPYDTLRKYIKVANQNNIPFTIVENKESDTDIGLVLTYDHYAIEKDEIYVKDTEAPESPKQKKVSSKSQKENILKKLFLKGKLRR</sequence>
<name>A0ABT2WEY1_9BACI</name>
<dbReference type="InterPro" id="IPR029064">
    <property type="entry name" value="Ribosomal_eL30-like_sf"/>
</dbReference>
<dbReference type="InterPro" id="IPR012543">
    <property type="entry name" value="DUF1694"/>
</dbReference>
<reference evidence="1 2" key="1">
    <citation type="submission" date="2022-10" db="EMBL/GenBank/DDBJ databases">
        <title>Description of Fervidibacillus gen. nov. in the family Fervidibacillaceae fam. nov. with two species, Fervidibacillus albus sp. nov., and Fervidibacillus halotolerans sp. nov., isolated from tidal flat sediments.</title>
        <authorList>
            <person name="Kwon K.K."/>
            <person name="Yang S.-H."/>
        </authorList>
    </citation>
    <scope>NUCLEOTIDE SEQUENCE [LARGE SCALE GENOMIC DNA]</scope>
    <source>
        <strain evidence="1 2">DSM 23332</strain>
    </source>
</reference>
<comment type="caution">
    <text evidence="1">The sequence shown here is derived from an EMBL/GenBank/DDBJ whole genome shotgun (WGS) entry which is preliminary data.</text>
</comment>
<dbReference type="PIRSF" id="PIRSF034303">
    <property type="entry name" value="DUF1694"/>
    <property type="match status" value="1"/>
</dbReference>
<keyword evidence="2" id="KW-1185">Reference proteome</keyword>
<dbReference type="Gene3D" id="3.30.1330.30">
    <property type="match status" value="1"/>
</dbReference>
<gene>
    <name evidence="1" type="ORF">OEV82_07240</name>
</gene>
<evidence type="ECO:0000313" key="1">
    <source>
        <dbReference type="EMBL" id="MCU9594249.1"/>
    </source>
</evidence>
<evidence type="ECO:0000313" key="2">
    <source>
        <dbReference type="Proteomes" id="UP001208656"/>
    </source>
</evidence>
<dbReference type="EMBL" id="JAOUSE010000016">
    <property type="protein sequence ID" value="MCU9594249.1"/>
    <property type="molecule type" value="Genomic_DNA"/>
</dbReference>
<dbReference type="Proteomes" id="UP001208656">
    <property type="component" value="Unassembled WGS sequence"/>
</dbReference>